<protein>
    <recommendedName>
        <fullName evidence="3">Prolyl 4-hydroxylase alpha subunit Fe(2+) 2OG dioxygenase domain-containing protein</fullName>
    </recommendedName>
</protein>
<dbReference type="EMBL" id="LQRA01000046">
    <property type="protein sequence ID" value="KZE80765.1"/>
    <property type="molecule type" value="Genomic_DNA"/>
</dbReference>
<organism evidence="1 2">
    <name type="scientific">Paenibacillus elgii</name>
    <dbReference type="NCBI Taxonomy" id="189691"/>
    <lineage>
        <taxon>Bacteria</taxon>
        <taxon>Bacillati</taxon>
        <taxon>Bacillota</taxon>
        <taxon>Bacilli</taxon>
        <taxon>Bacillales</taxon>
        <taxon>Paenibacillaceae</taxon>
        <taxon>Paenibacillus</taxon>
    </lineage>
</organism>
<dbReference type="AlphaFoldDB" id="A0A161SH78"/>
<dbReference type="Proteomes" id="UP000076563">
    <property type="component" value="Unassembled WGS sequence"/>
</dbReference>
<dbReference type="OrthoDB" id="4048724at2"/>
<dbReference type="Pfam" id="PF20043">
    <property type="entry name" value="DUF6445"/>
    <property type="match status" value="1"/>
</dbReference>
<dbReference type="RefSeq" id="WP_063179278.1">
    <property type="nucleotide sequence ID" value="NZ_LQRA01000046.1"/>
</dbReference>
<keyword evidence="2" id="KW-1185">Reference proteome</keyword>
<reference evidence="2" key="1">
    <citation type="submission" date="2016-01" db="EMBL/GenBank/DDBJ databases">
        <title>Draft genome of Chromobacterium sp. F49.</title>
        <authorList>
            <person name="Hong K.W."/>
        </authorList>
    </citation>
    <scope>NUCLEOTIDE SEQUENCE [LARGE SCALE GENOMIC DNA]</scope>
    <source>
        <strain evidence="2">M63</strain>
    </source>
</reference>
<accession>A0A161SH78</accession>
<comment type="caution">
    <text evidence="1">The sequence shown here is derived from an EMBL/GenBank/DDBJ whole genome shotgun (WGS) entry which is preliminary data.</text>
</comment>
<evidence type="ECO:0000313" key="1">
    <source>
        <dbReference type="EMBL" id="KZE80765.1"/>
    </source>
</evidence>
<evidence type="ECO:0008006" key="3">
    <source>
        <dbReference type="Google" id="ProtNLM"/>
    </source>
</evidence>
<name>A0A161SH78_9BACL</name>
<sequence>MHKDMLVIDNFYENPDNVRNFAIKLKPEDWLDNGLKYETKKCYFSESITRQFEQLIGSQLDADPRTMGYGAFTFFPDRGVEKFTHYDDNEWVGIVYLIPNELCEGVGLTFCRHKESGLIGPPNDLWLRDNSYQSFEDWFTKVYVPDKPCIEKWEETMYIPVKYNRLVLFRGGRMFHRASKGFGNNAENGRLTQSFFFEVKKESIEIT</sequence>
<evidence type="ECO:0000313" key="2">
    <source>
        <dbReference type="Proteomes" id="UP000076563"/>
    </source>
</evidence>
<gene>
    <name evidence="1" type="ORF">AV654_10425</name>
</gene>
<proteinExistence type="predicted"/>
<dbReference type="InterPro" id="IPR045617">
    <property type="entry name" value="DUF6445"/>
</dbReference>